<organism evidence="1">
    <name type="scientific">mine drainage metagenome</name>
    <dbReference type="NCBI Taxonomy" id="410659"/>
    <lineage>
        <taxon>unclassified sequences</taxon>
        <taxon>metagenomes</taxon>
        <taxon>ecological metagenomes</taxon>
    </lineage>
</organism>
<comment type="caution">
    <text evidence="1">The sequence shown here is derived from an EMBL/GenBank/DDBJ whole genome shotgun (WGS) entry which is preliminary data.</text>
</comment>
<proteinExistence type="predicted"/>
<protein>
    <submittedName>
        <fullName evidence="1">Uncharacterized protein</fullName>
    </submittedName>
</protein>
<dbReference type="EMBL" id="CABO01000034">
    <property type="protein sequence ID" value="CBI02301.1"/>
    <property type="molecule type" value="Genomic_DNA"/>
</dbReference>
<name>E6Q540_9ZZZZ</name>
<dbReference type="Gene3D" id="1.20.5.780">
    <property type="entry name" value="Single helix bin"/>
    <property type="match status" value="1"/>
</dbReference>
<accession>E6Q540</accession>
<gene>
    <name evidence="1" type="ORF">CARN4_1008</name>
</gene>
<dbReference type="AlphaFoldDB" id="E6Q540"/>
<evidence type="ECO:0000313" key="1">
    <source>
        <dbReference type="EMBL" id="CBI02301.1"/>
    </source>
</evidence>
<sequence length="57" mass="6242">MITTIAVDAARAIIREHEITEINATTRATFYAALLETAENPALADLFSQSPPEGYDF</sequence>
<reference evidence="1" key="1">
    <citation type="submission" date="2009-10" db="EMBL/GenBank/DDBJ databases">
        <title>Diversity of trophic interactions inside an arsenic-rich microbial ecosystem.</title>
        <authorList>
            <person name="Bertin P.N."/>
            <person name="Heinrich-Salmeron A."/>
            <person name="Pelletier E."/>
            <person name="Goulhen-Chollet F."/>
            <person name="Arsene-Ploetze F."/>
            <person name="Gallien S."/>
            <person name="Calteau A."/>
            <person name="Vallenet D."/>
            <person name="Casiot C."/>
            <person name="Chane-Woon-Ming B."/>
            <person name="Giloteaux L."/>
            <person name="Barakat M."/>
            <person name="Bonnefoy V."/>
            <person name="Bruneel O."/>
            <person name="Chandler M."/>
            <person name="Cleiss J."/>
            <person name="Duran R."/>
            <person name="Elbaz-Poulichet F."/>
            <person name="Fonknechten N."/>
            <person name="Lauga B."/>
            <person name="Mornico D."/>
            <person name="Ortet P."/>
            <person name="Schaeffer C."/>
            <person name="Siguier P."/>
            <person name="Alexander Thil Smith A."/>
            <person name="Van Dorsselaer A."/>
            <person name="Weissenbach J."/>
            <person name="Medigue C."/>
            <person name="Le Paslier D."/>
        </authorList>
    </citation>
    <scope>NUCLEOTIDE SEQUENCE</scope>
</reference>